<proteinExistence type="predicted"/>
<sequence>MKGGRIDLKPADWQNTFKHLEDMLATMKFGSITLIVQDGKIVQIEKNEKIRLQ</sequence>
<dbReference type="OrthoDB" id="1684946at2"/>
<evidence type="ECO:0000313" key="1">
    <source>
        <dbReference type="EMBL" id="RTR33891.1"/>
    </source>
</evidence>
<evidence type="ECO:0000313" key="2">
    <source>
        <dbReference type="Proteomes" id="UP000271374"/>
    </source>
</evidence>
<reference evidence="1 2" key="1">
    <citation type="submission" date="2018-12" db="EMBL/GenBank/DDBJ databases">
        <title>Bacillus yapensis draft genome sequence.</title>
        <authorList>
            <person name="Yu L."/>
            <person name="Xu X."/>
            <person name="Tang X."/>
        </authorList>
    </citation>
    <scope>NUCLEOTIDE SEQUENCE [LARGE SCALE GENOMIC DNA]</scope>
    <source>
        <strain evidence="1 2">XXST-01</strain>
    </source>
</reference>
<comment type="caution">
    <text evidence="1">The sequence shown here is derived from an EMBL/GenBank/DDBJ whole genome shotgun (WGS) entry which is preliminary data.</text>
</comment>
<gene>
    <name evidence="1" type="ORF">EKG37_06630</name>
</gene>
<organism evidence="1 2">
    <name type="scientific">Bacillus yapensis</name>
    <dbReference type="NCBI Taxonomy" id="2492960"/>
    <lineage>
        <taxon>Bacteria</taxon>
        <taxon>Bacillati</taxon>
        <taxon>Bacillota</taxon>
        <taxon>Bacilli</taxon>
        <taxon>Bacillales</taxon>
        <taxon>Bacillaceae</taxon>
        <taxon>Bacillus</taxon>
    </lineage>
</organism>
<accession>A0A431WF06</accession>
<dbReference type="EMBL" id="RXNT01000004">
    <property type="protein sequence ID" value="RTR33891.1"/>
    <property type="molecule type" value="Genomic_DNA"/>
</dbReference>
<keyword evidence="2" id="KW-1185">Reference proteome</keyword>
<protein>
    <submittedName>
        <fullName evidence="1">DUF2292 domain-containing protein</fullName>
    </submittedName>
</protein>
<dbReference type="AlphaFoldDB" id="A0A431WF06"/>
<dbReference type="Proteomes" id="UP000271374">
    <property type="component" value="Unassembled WGS sequence"/>
</dbReference>
<dbReference type="InterPro" id="IPR018743">
    <property type="entry name" value="DUF2292"/>
</dbReference>
<name>A0A431WF06_9BACI</name>
<dbReference type="Pfam" id="PF10055">
    <property type="entry name" value="DUF2292"/>
    <property type="match status" value="1"/>
</dbReference>